<proteinExistence type="predicted"/>
<accession>A0ABU3WES1</accession>
<dbReference type="EMBL" id="JASVDY010000002">
    <property type="protein sequence ID" value="MDV2468868.1"/>
    <property type="molecule type" value="Genomic_DNA"/>
</dbReference>
<sequence length="142" mass="15328">MNVNSKPINFIAVAATAAIFTAGAIAFAYPPEYSRPAAVVPDVQPAVTTITAMHLATDTTGTAVVRLDGFTLDVSFDFERVDDSFGVPGSEFTNAEILSLSIDNVTDESGYKIPDFTDFNDHRAINQLLVAHMLQFKLLETV</sequence>
<name>A0ABU3WES1_9GAMM</name>
<evidence type="ECO:0000313" key="2">
    <source>
        <dbReference type="Proteomes" id="UP001278188"/>
    </source>
</evidence>
<evidence type="ECO:0000313" key="1">
    <source>
        <dbReference type="EMBL" id="MDV2468868.1"/>
    </source>
</evidence>
<gene>
    <name evidence="1" type="ORF">QR674_07710</name>
</gene>
<dbReference type="RefSeq" id="WP_317083237.1">
    <property type="nucleotide sequence ID" value="NZ_JASVDY010000002.1"/>
</dbReference>
<reference evidence="1 2" key="1">
    <citation type="submission" date="2023-06" db="EMBL/GenBank/DDBJ databases">
        <title>Genomic Analysis of Acinetobacter Strains Recovered from South Australian Aquatic Samples provides Insights into the Circulation of Antibiotic Resistance determinants in the Environment.</title>
        <authorList>
            <person name="Tobin L."/>
            <person name="Jarocki V.M."/>
            <person name="Kenyon J."/>
            <person name="Drigo B."/>
            <person name="Donner E."/>
            <person name="Djordjevic S.P."/>
            <person name="Hamidian M."/>
        </authorList>
    </citation>
    <scope>NUCLEOTIDE SEQUENCE [LARGE SCALE GENOMIC DNA]</scope>
    <source>
        <strain evidence="1 2">SAAc652</strain>
    </source>
</reference>
<comment type="caution">
    <text evidence="1">The sequence shown here is derived from an EMBL/GenBank/DDBJ whole genome shotgun (WGS) entry which is preliminary data.</text>
</comment>
<protein>
    <submittedName>
        <fullName evidence="1">Uncharacterized protein</fullName>
    </submittedName>
</protein>
<organism evidence="1 2">
    <name type="scientific">Acinetobacter chinensis</name>
    <dbReference type="NCBI Taxonomy" id="2004650"/>
    <lineage>
        <taxon>Bacteria</taxon>
        <taxon>Pseudomonadati</taxon>
        <taxon>Pseudomonadota</taxon>
        <taxon>Gammaproteobacteria</taxon>
        <taxon>Moraxellales</taxon>
        <taxon>Moraxellaceae</taxon>
        <taxon>Acinetobacter</taxon>
    </lineage>
</organism>
<dbReference type="Proteomes" id="UP001278188">
    <property type="component" value="Unassembled WGS sequence"/>
</dbReference>
<keyword evidence="2" id="KW-1185">Reference proteome</keyword>